<keyword evidence="3" id="KW-1185">Reference proteome</keyword>
<name>A3MTE0_PYRCJ</name>
<feature type="transmembrane region" description="Helical" evidence="1">
    <location>
        <begin position="307"/>
        <end position="329"/>
    </location>
</feature>
<feature type="transmembrane region" description="Helical" evidence="1">
    <location>
        <begin position="61"/>
        <end position="79"/>
    </location>
</feature>
<feature type="transmembrane region" description="Helical" evidence="1">
    <location>
        <begin position="30"/>
        <end position="52"/>
    </location>
</feature>
<evidence type="ECO:0000313" key="3">
    <source>
        <dbReference type="Proteomes" id="UP000001431"/>
    </source>
</evidence>
<sequence length="336" mass="35671">MTWDATLALLWFLAPEAGRALSPRDPAKAVALGLAALAASLAFPPAALLIIVTKRHRPDPWFLAALKPIAVAAALGHLLPHPEPLAFAKGGVWSQYAPLTYYMYKLAWWATPEAVALGGTAAAAAILYQALAAWRGARDAALLTLMWPTPAFQYFSHHAYTFAAIWTAWLMWEKGRRRAWLGYTALATAFHTIMGPLAAAPLLKRRAIQALAALWAIYFAIRGAWPIGDVVAGAAAALADPSRLAAGAIALLDSLPTLAALPTYLYILATAHRGGIYYAVALLGIAIAALTAAHVPPSVARGYISRFIFLALPFAGTAAWPLGLAAYIYQASLTAV</sequence>
<dbReference type="AlphaFoldDB" id="A3MTE0"/>
<accession>A3MTE0</accession>
<evidence type="ECO:0000313" key="2">
    <source>
        <dbReference type="EMBL" id="ABO07907.1"/>
    </source>
</evidence>
<keyword evidence="1" id="KW-1133">Transmembrane helix</keyword>
<dbReference type="GeneID" id="4909758"/>
<organism evidence="2 3">
    <name type="scientific">Pyrobaculum calidifontis (strain DSM 21063 / JCM 11548 / VA1)</name>
    <dbReference type="NCBI Taxonomy" id="410359"/>
    <lineage>
        <taxon>Archaea</taxon>
        <taxon>Thermoproteota</taxon>
        <taxon>Thermoprotei</taxon>
        <taxon>Thermoproteales</taxon>
        <taxon>Thermoproteaceae</taxon>
        <taxon>Pyrobaculum</taxon>
    </lineage>
</organism>
<dbReference type="STRING" id="410359.Pcal_0476"/>
<reference evidence="2" key="1">
    <citation type="submission" date="2007-02" db="EMBL/GenBank/DDBJ databases">
        <title>Complete sequence of Pyrobaculum calidifontis JCM 11548.</title>
        <authorList>
            <consortium name="US DOE Joint Genome Institute"/>
            <person name="Copeland A."/>
            <person name="Lucas S."/>
            <person name="Lapidus A."/>
            <person name="Barry K."/>
            <person name="Glavina del Rio T."/>
            <person name="Dalin E."/>
            <person name="Tice H."/>
            <person name="Pitluck S."/>
            <person name="Chain P."/>
            <person name="Malfatti S."/>
            <person name="Shin M."/>
            <person name="Vergez L."/>
            <person name="Schmutz J."/>
            <person name="Larimer F."/>
            <person name="Land M."/>
            <person name="Hauser L."/>
            <person name="Kyrpides N."/>
            <person name="Mikhailova N."/>
            <person name="Cozen A.E."/>
            <person name="Fitz-Gibbon S.T."/>
            <person name="House C.H."/>
            <person name="Saltikov C."/>
            <person name="Lowe T.M."/>
            <person name="Richardson P."/>
        </authorList>
    </citation>
    <scope>NUCLEOTIDE SEQUENCE [LARGE SCALE GENOMIC DNA]</scope>
    <source>
        <strain evidence="2">JCM 11548</strain>
    </source>
</reference>
<keyword evidence="1" id="KW-0472">Membrane</keyword>
<feature type="transmembrane region" description="Helical" evidence="1">
    <location>
        <begin position="154"/>
        <end position="172"/>
    </location>
</feature>
<protein>
    <submittedName>
        <fullName evidence="2">Uncharacterized protein</fullName>
    </submittedName>
</protein>
<proteinExistence type="predicted"/>
<dbReference type="Proteomes" id="UP000001431">
    <property type="component" value="Chromosome"/>
</dbReference>
<feature type="transmembrane region" description="Helical" evidence="1">
    <location>
        <begin position="179"/>
        <end position="203"/>
    </location>
</feature>
<dbReference type="HOGENOM" id="CLU_825428_0_0_2"/>
<feature type="transmembrane region" description="Helical" evidence="1">
    <location>
        <begin position="245"/>
        <end position="269"/>
    </location>
</feature>
<feature type="transmembrane region" description="Helical" evidence="1">
    <location>
        <begin position="275"/>
        <end position="295"/>
    </location>
</feature>
<dbReference type="EMBL" id="CP000561">
    <property type="protein sequence ID" value="ABO07907.1"/>
    <property type="molecule type" value="Genomic_DNA"/>
</dbReference>
<dbReference type="RefSeq" id="WP_011849165.1">
    <property type="nucleotide sequence ID" value="NC_009073.1"/>
</dbReference>
<dbReference type="KEGG" id="pcl:Pcal_0476"/>
<keyword evidence="1" id="KW-0812">Transmembrane</keyword>
<evidence type="ECO:0000256" key="1">
    <source>
        <dbReference type="SAM" id="Phobius"/>
    </source>
</evidence>
<gene>
    <name evidence="2" type="ordered locus">Pcal_0476</name>
</gene>
<feature type="transmembrane region" description="Helical" evidence="1">
    <location>
        <begin position="215"/>
        <end position="238"/>
    </location>
</feature>
<feature type="transmembrane region" description="Helical" evidence="1">
    <location>
        <begin position="114"/>
        <end position="134"/>
    </location>
</feature>